<dbReference type="InterPro" id="IPR006059">
    <property type="entry name" value="SBP"/>
</dbReference>
<keyword evidence="2" id="KW-0813">Transport</keyword>
<dbReference type="RefSeq" id="WP_406789438.1">
    <property type="nucleotide sequence ID" value="NZ_JBJIAA010000020.1"/>
</dbReference>
<accession>A0ABW8TKA6</accession>
<evidence type="ECO:0000256" key="3">
    <source>
        <dbReference type="ARBA" id="ARBA00022729"/>
    </source>
</evidence>
<dbReference type="SUPFAM" id="SSF53850">
    <property type="entry name" value="Periplasmic binding protein-like II"/>
    <property type="match status" value="1"/>
</dbReference>
<comment type="similarity">
    <text evidence="1">Belongs to the bacterial solute-binding protein 1 family.</text>
</comment>
<dbReference type="PANTHER" id="PTHR43649:SF12">
    <property type="entry name" value="DIACETYLCHITOBIOSE BINDING PROTEIN DASA"/>
    <property type="match status" value="1"/>
</dbReference>
<evidence type="ECO:0000256" key="2">
    <source>
        <dbReference type="ARBA" id="ARBA00022448"/>
    </source>
</evidence>
<feature type="signal peptide" evidence="4">
    <location>
        <begin position="1"/>
        <end position="22"/>
    </location>
</feature>
<evidence type="ECO:0000313" key="5">
    <source>
        <dbReference type="EMBL" id="MFL0252782.1"/>
    </source>
</evidence>
<dbReference type="PROSITE" id="PS01037">
    <property type="entry name" value="SBP_BACTERIAL_1"/>
    <property type="match status" value="1"/>
</dbReference>
<name>A0ABW8TKA6_9CLOT</name>
<dbReference type="PROSITE" id="PS51257">
    <property type="entry name" value="PROKAR_LIPOPROTEIN"/>
    <property type="match status" value="1"/>
</dbReference>
<keyword evidence="6" id="KW-1185">Reference proteome</keyword>
<evidence type="ECO:0000313" key="6">
    <source>
        <dbReference type="Proteomes" id="UP001623592"/>
    </source>
</evidence>
<proteinExistence type="inferred from homology"/>
<comment type="caution">
    <text evidence="5">The sequence shown here is derived from an EMBL/GenBank/DDBJ whole genome shotgun (WGS) entry which is preliminary data.</text>
</comment>
<keyword evidence="3 4" id="KW-0732">Signal</keyword>
<feature type="chain" id="PRO_5046638451" evidence="4">
    <location>
        <begin position="23"/>
        <end position="436"/>
    </location>
</feature>
<dbReference type="PANTHER" id="PTHR43649">
    <property type="entry name" value="ARABINOSE-BINDING PROTEIN-RELATED"/>
    <property type="match status" value="1"/>
</dbReference>
<dbReference type="Proteomes" id="UP001623592">
    <property type="component" value="Unassembled WGS sequence"/>
</dbReference>
<dbReference type="InterPro" id="IPR050490">
    <property type="entry name" value="Bact_solute-bd_prot1"/>
</dbReference>
<dbReference type="Gene3D" id="3.40.190.10">
    <property type="entry name" value="Periplasmic binding protein-like II"/>
    <property type="match status" value="2"/>
</dbReference>
<reference evidence="5 6" key="1">
    <citation type="submission" date="2024-11" db="EMBL/GenBank/DDBJ databases">
        <authorList>
            <person name="Heng Y.C."/>
            <person name="Lim A.C.H."/>
            <person name="Lee J.K.Y."/>
            <person name="Kittelmann S."/>
        </authorList>
    </citation>
    <scope>NUCLEOTIDE SEQUENCE [LARGE SCALE GENOMIC DNA]</scope>
    <source>
        <strain evidence="5 6">WILCCON 0114</strain>
    </source>
</reference>
<evidence type="ECO:0000256" key="4">
    <source>
        <dbReference type="SAM" id="SignalP"/>
    </source>
</evidence>
<dbReference type="Pfam" id="PF13416">
    <property type="entry name" value="SBP_bac_8"/>
    <property type="match status" value="1"/>
</dbReference>
<evidence type="ECO:0000256" key="1">
    <source>
        <dbReference type="ARBA" id="ARBA00008520"/>
    </source>
</evidence>
<dbReference type="InterPro" id="IPR006061">
    <property type="entry name" value="SBP_1_CS"/>
</dbReference>
<organism evidence="5 6">
    <name type="scientific">Clostridium neuense</name>
    <dbReference type="NCBI Taxonomy" id="1728934"/>
    <lineage>
        <taxon>Bacteria</taxon>
        <taxon>Bacillati</taxon>
        <taxon>Bacillota</taxon>
        <taxon>Clostridia</taxon>
        <taxon>Eubacteriales</taxon>
        <taxon>Clostridiaceae</taxon>
        <taxon>Clostridium</taxon>
    </lineage>
</organism>
<dbReference type="EMBL" id="JBJIAA010000020">
    <property type="protein sequence ID" value="MFL0252782.1"/>
    <property type="molecule type" value="Genomic_DNA"/>
</dbReference>
<protein>
    <submittedName>
        <fullName evidence="5">ABC transporter substrate-binding protein</fullName>
    </submittedName>
</protein>
<sequence>MKKIKSLTALACALTLTTGIFTGCGSSSGGSDSSKNVTVNIFQFKVEAKTALDKAVKDYESSHKNVTINVQTVGGGQDYGAALKTKFASGDEPTIYNIGGPQDVQDWKAKLEDLSDQPWVSKAYDGTLDAVKSDGKIYGLPFDMEGYGFIYNKSIFKKAGIDPSTIKSYADLEKAVTTLDSKKKDLGIDAVFGTAGKETWIDGLHDSNVPFALELKDGVSAFKAKTINFTYADGFKKLVDIQNKYAYKPDGTNKSINSVDYSTQVEKLFSLGKVAIIEQGNWIYSTVSGINKDVADSMGLLPMPIDGVKEGCVPVGVPMYWSINSKKDAATKKAAKDFLNWLYTSDKGKNAIINDFKFIPALKGYDASNLQPVDPISKELTKYSKAGNTIPWVFMGYPTGWGQNKLGTDLQKYTSGDMTWDKLVQDAKDQWAAARK</sequence>
<gene>
    <name evidence="5" type="ORF">ACJDT4_20440</name>
</gene>